<reference evidence="2 3" key="1">
    <citation type="journal article" date="2013" name="Genome Biol.">
        <title>The genome sequence of the most widely cultivated cacao type and its use to identify candidate genes regulating pod color.</title>
        <authorList>
            <person name="Motamayor J.C."/>
            <person name="Mockaitis K."/>
            <person name="Schmutz J."/>
            <person name="Haiminen N."/>
            <person name="Iii D.L."/>
            <person name="Cornejo O."/>
            <person name="Findley S.D."/>
            <person name="Zheng P."/>
            <person name="Utro F."/>
            <person name="Royaert S."/>
            <person name="Saski C."/>
            <person name="Jenkins J."/>
            <person name="Podicheti R."/>
            <person name="Zhao M."/>
            <person name="Scheffler B.E."/>
            <person name="Stack J.C."/>
            <person name="Feltus F.A."/>
            <person name="Mustiga G.M."/>
            <person name="Amores F."/>
            <person name="Phillips W."/>
            <person name="Marelli J.P."/>
            <person name="May G.D."/>
            <person name="Shapiro H."/>
            <person name="Ma J."/>
            <person name="Bustamante C.D."/>
            <person name="Schnell R.J."/>
            <person name="Main D."/>
            <person name="Gilbert D."/>
            <person name="Parida L."/>
            <person name="Kuhn D.N."/>
        </authorList>
    </citation>
    <scope>NUCLEOTIDE SEQUENCE [LARGE SCALE GENOMIC DNA]</scope>
    <source>
        <strain evidence="3">cv. Matina 1-6</strain>
    </source>
</reference>
<evidence type="ECO:0000313" key="3">
    <source>
        <dbReference type="Proteomes" id="UP000026915"/>
    </source>
</evidence>
<dbReference type="Gramene" id="EOX93280">
    <property type="protein sequence ID" value="EOX93280"/>
    <property type="gene ID" value="TCM_002127"/>
</dbReference>
<dbReference type="AlphaFoldDB" id="A0A061DKS8"/>
<evidence type="ECO:0000256" key="1">
    <source>
        <dbReference type="SAM" id="MobiDB-lite"/>
    </source>
</evidence>
<dbReference type="Proteomes" id="UP000026915">
    <property type="component" value="Chromosome 1"/>
</dbReference>
<proteinExistence type="predicted"/>
<dbReference type="HOGENOM" id="CLU_2138051_0_0_1"/>
<feature type="compositionally biased region" description="Basic and acidic residues" evidence="1">
    <location>
        <begin position="15"/>
        <end position="27"/>
    </location>
</feature>
<dbReference type="EMBL" id="CM001879">
    <property type="protein sequence ID" value="EOX93280.1"/>
    <property type="molecule type" value="Genomic_DNA"/>
</dbReference>
<evidence type="ECO:0000313" key="2">
    <source>
        <dbReference type="EMBL" id="EOX93280.1"/>
    </source>
</evidence>
<name>A0A061DKS8_THECC</name>
<organism evidence="2 3">
    <name type="scientific">Theobroma cacao</name>
    <name type="common">Cacao</name>
    <name type="synonym">Cocoa</name>
    <dbReference type="NCBI Taxonomy" id="3641"/>
    <lineage>
        <taxon>Eukaryota</taxon>
        <taxon>Viridiplantae</taxon>
        <taxon>Streptophyta</taxon>
        <taxon>Embryophyta</taxon>
        <taxon>Tracheophyta</taxon>
        <taxon>Spermatophyta</taxon>
        <taxon>Magnoliopsida</taxon>
        <taxon>eudicotyledons</taxon>
        <taxon>Gunneridae</taxon>
        <taxon>Pentapetalae</taxon>
        <taxon>rosids</taxon>
        <taxon>malvids</taxon>
        <taxon>Malvales</taxon>
        <taxon>Malvaceae</taxon>
        <taxon>Byttnerioideae</taxon>
        <taxon>Theobroma</taxon>
    </lineage>
</organism>
<sequence length="113" mass="13264">MVENATEKEEEDQLREEMKTEEGRLTEERKTIEDRLREKRLFWGRAAETVEEDGGKKKREKKITFYMGQSGVFEKALCKCNDTIATTTMSVMSDVVNWVFSLIGWMVFGVKWQ</sequence>
<gene>
    <name evidence="2" type="ORF">TCM_002127</name>
</gene>
<dbReference type="InParanoid" id="A0A061DKS8"/>
<accession>A0A061DKS8</accession>
<feature type="region of interest" description="Disordered" evidence="1">
    <location>
        <begin position="1"/>
        <end position="27"/>
    </location>
</feature>
<protein>
    <submittedName>
        <fullName evidence="2">Uncharacterized protein</fullName>
    </submittedName>
</protein>
<keyword evidence="3" id="KW-1185">Reference proteome</keyword>